<dbReference type="Pfam" id="PF00902">
    <property type="entry name" value="TatC"/>
    <property type="match status" value="1"/>
</dbReference>
<dbReference type="GO" id="GO:0033281">
    <property type="term" value="C:TAT protein transport complex"/>
    <property type="evidence" value="ECO:0007669"/>
    <property type="project" value="UniProtKB-UniRule"/>
</dbReference>
<feature type="transmembrane region" description="Helical" evidence="5">
    <location>
        <begin position="100"/>
        <end position="128"/>
    </location>
</feature>
<comment type="caution">
    <text evidence="5">Lacks conserved residue(s) required for the propagation of feature annotation.</text>
</comment>
<feature type="transmembrane region" description="Helical" evidence="5">
    <location>
        <begin position="148"/>
        <end position="168"/>
    </location>
</feature>
<evidence type="ECO:0000256" key="2">
    <source>
        <dbReference type="ARBA" id="ARBA00022692"/>
    </source>
</evidence>
<accession>G8TVY0</accession>
<keyword evidence="5" id="KW-0813">Transport</keyword>
<dbReference type="HOGENOM" id="CLU_031942_3_1_9"/>
<keyword evidence="7" id="KW-1185">Reference proteome</keyword>
<comment type="subcellular location">
    <subcellularLocation>
        <location evidence="5">Cell membrane</location>
        <topology evidence="5">Multi-pass membrane protein</topology>
    </subcellularLocation>
    <subcellularLocation>
        <location evidence="1">Membrane</location>
        <topology evidence="1">Multi-pass membrane protein</topology>
    </subcellularLocation>
</comment>
<dbReference type="STRING" id="679936.Sulac_1327"/>
<dbReference type="GO" id="GO:0043953">
    <property type="term" value="P:protein transport by the Tat complex"/>
    <property type="evidence" value="ECO:0007669"/>
    <property type="project" value="UniProtKB-UniRule"/>
</dbReference>
<dbReference type="NCBIfam" id="TIGR00945">
    <property type="entry name" value="tatC"/>
    <property type="match status" value="1"/>
</dbReference>
<keyword evidence="5" id="KW-0811">Translocation</keyword>
<comment type="subunit">
    <text evidence="5">Forms a complex with TatA.</text>
</comment>
<dbReference type="EMBL" id="CP003179">
    <property type="protein sequence ID" value="AEW04824.1"/>
    <property type="molecule type" value="Genomic_DNA"/>
</dbReference>
<feature type="transmembrane region" description="Helical" evidence="5">
    <location>
        <begin position="20"/>
        <end position="37"/>
    </location>
</feature>
<dbReference type="AlphaFoldDB" id="G8TVY0"/>
<evidence type="ECO:0000313" key="6">
    <source>
        <dbReference type="EMBL" id="AEW04824.1"/>
    </source>
</evidence>
<keyword evidence="4 5" id="KW-0472">Membrane</keyword>
<keyword evidence="5" id="KW-1003">Cell membrane</keyword>
<comment type="similarity">
    <text evidence="5">Belongs to the TatC family.</text>
</comment>
<evidence type="ECO:0000256" key="3">
    <source>
        <dbReference type="ARBA" id="ARBA00022989"/>
    </source>
</evidence>
<sequence length="252" mass="27884">MQDREMTLEEHLTELRQRLMVALATVGVFFLAGFWAARPALDWLVRRAHVRHIVVTGVPEAFFALIKVDLILSLIAASPVILYEVAAFVLPGLSASERRILMLIAGPGLVLFLLGMAAGFFLFVPLVLHVMLDFVGPGISEFWTLSNYLNFIVYLTVPFGFLAELPLVSGILTRMEILHPSLFRHYRRYAVVVSFLIAAAVAPPDALSMLVIGSAIYLVYEVSAVVSRVVYRPPTPERVTLPEPVKEGGHDS</sequence>
<organism evidence="6 7">
    <name type="scientific">Sulfobacillus acidophilus (strain ATCC 700253 / DSM 10332 / NAL)</name>
    <dbReference type="NCBI Taxonomy" id="679936"/>
    <lineage>
        <taxon>Bacteria</taxon>
        <taxon>Bacillati</taxon>
        <taxon>Bacillota</taxon>
        <taxon>Clostridia</taxon>
        <taxon>Eubacteriales</taxon>
        <taxon>Clostridiales Family XVII. Incertae Sedis</taxon>
        <taxon>Sulfobacillus</taxon>
    </lineage>
</organism>
<dbReference type="GO" id="GO:0065002">
    <property type="term" value="P:intracellular protein transmembrane transport"/>
    <property type="evidence" value="ECO:0007669"/>
    <property type="project" value="TreeGrafter"/>
</dbReference>
<proteinExistence type="inferred from homology"/>
<feature type="transmembrane region" description="Helical" evidence="5">
    <location>
        <begin position="189"/>
        <end position="220"/>
    </location>
</feature>
<dbReference type="KEGG" id="sap:Sulac_1327"/>
<keyword evidence="5" id="KW-0653">Protein transport</keyword>
<feature type="transmembrane region" description="Helical" evidence="5">
    <location>
        <begin position="70"/>
        <end position="93"/>
    </location>
</feature>
<evidence type="ECO:0000256" key="1">
    <source>
        <dbReference type="ARBA" id="ARBA00004141"/>
    </source>
</evidence>
<comment type="function">
    <text evidence="5">Part of the twin-arginine translocation (Tat) system that transports large folded proteins containing a characteristic twin-arginine motif in their signal peptide across membranes.</text>
</comment>
<name>G8TVY0_SULAD</name>
<dbReference type="PATRIC" id="fig|679936.5.peg.1390"/>
<protein>
    <recommendedName>
        <fullName evidence="5">Sec-independent protein translocase protein TatC</fullName>
    </recommendedName>
</protein>
<dbReference type="PANTHER" id="PTHR30371">
    <property type="entry name" value="SEC-INDEPENDENT PROTEIN TRANSLOCASE PROTEIN TATC"/>
    <property type="match status" value="1"/>
</dbReference>
<evidence type="ECO:0000256" key="5">
    <source>
        <dbReference type="HAMAP-Rule" id="MF_00902"/>
    </source>
</evidence>
<reference evidence="7" key="1">
    <citation type="submission" date="2011-12" db="EMBL/GenBank/DDBJ databases">
        <title>The complete genome of chromosome of Sulfobacillus acidophilus DSM 10332.</title>
        <authorList>
            <person name="Lucas S."/>
            <person name="Han J."/>
            <person name="Lapidus A."/>
            <person name="Bruce D."/>
            <person name="Goodwin L."/>
            <person name="Pitluck S."/>
            <person name="Peters L."/>
            <person name="Kyrpides N."/>
            <person name="Mavromatis K."/>
            <person name="Ivanova N."/>
            <person name="Mikhailova N."/>
            <person name="Chertkov O."/>
            <person name="Saunders E."/>
            <person name="Detter J.C."/>
            <person name="Tapia R."/>
            <person name="Han C."/>
            <person name="Land M."/>
            <person name="Hauser L."/>
            <person name="Markowitz V."/>
            <person name="Cheng J.-F."/>
            <person name="Hugenholtz P."/>
            <person name="Woyke T."/>
            <person name="Wu D."/>
            <person name="Pukall R."/>
            <person name="Gehrich-Schroeter G."/>
            <person name="Schneider S."/>
            <person name="Klenk H.-P."/>
            <person name="Eisen J.A."/>
        </authorList>
    </citation>
    <scope>NUCLEOTIDE SEQUENCE [LARGE SCALE GENOMIC DNA]</scope>
    <source>
        <strain evidence="7">ATCC 700253 / DSM 10332 / NAL</strain>
    </source>
</reference>
<dbReference type="Proteomes" id="UP000005439">
    <property type="component" value="Chromosome"/>
</dbReference>
<keyword evidence="2 5" id="KW-0812">Transmembrane</keyword>
<keyword evidence="3 5" id="KW-1133">Transmembrane helix</keyword>
<dbReference type="PRINTS" id="PR01840">
    <property type="entry name" value="TATCFAMILY"/>
</dbReference>
<dbReference type="HAMAP" id="MF_00902">
    <property type="entry name" value="TatC"/>
    <property type="match status" value="1"/>
</dbReference>
<reference evidence="6 7" key="2">
    <citation type="journal article" date="2012" name="Stand. Genomic Sci.">
        <title>Complete genome sequence of the moderately thermophilic mineral-sulfide-oxidizing firmicute Sulfobacillus acidophilus type strain (NAL(T)).</title>
        <authorList>
            <person name="Anderson I."/>
            <person name="Chertkov O."/>
            <person name="Chen A."/>
            <person name="Saunders E."/>
            <person name="Lapidus A."/>
            <person name="Nolan M."/>
            <person name="Lucas S."/>
            <person name="Hammon N."/>
            <person name="Deshpande S."/>
            <person name="Cheng J.F."/>
            <person name="Han C."/>
            <person name="Tapia R."/>
            <person name="Goodwin L.A."/>
            <person name="Pitluck S."/>
            <person name="Liolios K."/>
            <person name="Pagani I."/>
            <person name="Ivanova N."/>
            <person name="Mikhailova N."/>
            <person name="Pati A."/>
            <person name="Palaniappan K."/>
            <person name="Land M."/>
            <person name="Pan C."/>
            <person name="Rohde M."/>
            <person name="Pukall R."/>
            <person name="Goker M."/>
            <person name="Detter J.C."/>
            <person name="Woyke T."/>
            <person name="Bristow J."/>
            <person name="Eisen J.A."/>
            <person name="Markowitz V."/>
            <person name="Hugenholtz P."/>
            <person name="Kyrpides N.C."/>
            <person name="Klenk H.P."/>
            <person name="Mavromatis K."/>
        </authorList>
    </citation>
    <scope>NUCLEOTIDE SEQUENCE [LARGE SCALE GENOMIC DNA]</scope>
    <source>
        <strain evidence="7">ATCC 700253 / DSM 10332 / NAL</strain>
    </source>
</reference>
<dbReference type="GO" id="GO:0009977">
    <property type="term" value="F:proton motive force dependent protein transmembrane transporter activity"/>
    <property type="evidence" value="ECO:0007669"/>
    <property type="project" value="TreeGrafter"/>
</dbReference>
<dbReference type="PANTHER" id="PTHR30371:SF0">
    <property type="entry name" value="SEC-INDEPENDENT PROTEIN TRANSLOCASE PROTEIN TATC, CHLOROPLASTIC-RELATED"/>
    <property type="match status" value="1"/>
</dbReference>
<evidence type="ECO:0000313" key="7">
    <source>
        <dbReference type="Proteomes" id="UP000005439"/>
    </source>
</evidence>
<gene>
    <name evidence="5" type="primary">tatC</name>
    <name evidence="6" type="ordered locus">Sulac_1327</name>
</gene>
<dbReference type="InterPro" id="IPR002033">
    <property type="entry name" value="TatC"/>
</dbReference>
<evidence type="ECO:0000256" key="4">
    <source>
        <dbReference type="ARBA" id="ARBA00023136"/>
    </source>
</evidence>